<name>A0A1W0WNY3_HYPEX</name>
<dbReference type="InterPro" id="IPR028082">
    <property type="entry name" value="Peripla_BP_I"/>
</dbReference>
<feature type="transmembrane region" description="Helical" evidence="1">
    <location>
        <begin position="227"/>
        <end position="246"/>
    </location>
</feature>
<reference evidence="3" key="1">
    <citation type="submission" date="2017-01" db="EMBL/GenBank/DDBJ databases">
        <title>Comparative genomics of anhydrobiosis in the tardigrade Hypsibius dujardini.</title>
        <authorList>
            <person name="Yoshida Y."/>
            <person name="Koutsovoulos G."/>
            <person name="Laetsch D."/>
            <person name="Stevens L."/>
            <person name="Kumar S."/>
            <person name="Horikawa D."/>
            <person name="Ishino K."/>
            <person name="Komine S."/>
            <person name="Tomita M."/>
            <person name="Blaxter M."/>
            <person name="Arakawa K."/>
        </authorList>
    </citation>
    <scope>NUCLEOTIDE SEQUENCE [LARGE SCALE GENOMIC DNA]</scope>
    <source>
        <strain evidence="3">Z151</strain>
    </source>
</reference>
<keyword evidence="3" id="KW-1185">Reference proteome</keyword>
<evidence type="ECO:0000313" key="3">
    <source>
        <dbReference type="Proteomes" id="UP000192578"/>
    </source>
</evidence>
<keyword evidence="1" id="KW-0812">Transmembrane</keyword>
<sequence length="285" mass="32292">MIGYEDWLGVVQHRAKNLSEVYLAMEALNNSPLRLGILDWHYNLTDDADARIAFRSLLVVHRHLPASSPATIRAREVFRRRLAVEYNFSTSAGEEDLVRDCYASVTLFGQVMAQANLAGIPLKDAHSLAKLLLLNRSVHLDDDGIMEDFFIDSYGQRRSDLAISYFGGSLTTRRPFLVQYANASGGFTSIEQIEWIGGKPWPPPNVPRCGYLGNDTDCQPNVSGKDWTGGAVAVCLILTTATWIIFRKLRFEHTKTWWKLDENLLRFPQPRPHRSFRSLLRLPCV</sequence>
<dbReference type="AlphaFoldDB" id="A0A1W0WNY3"/>
<dbReference type="EMBL" id="MTYJ01000068">
    <property type="protein sequence ID" value="OQV16931.1"/>
    <property type="molecule type" value="Genomic_DNA"/>
</dbReference>
<keyword evidence="1" id="KW-1133">Transmembrane helix</keyword>
<evidence type="ECO:0008006" key="4">
    <source>
        <dbReference type="Google" id="ProtNLM"/>
    </source>
</evidence>
<evidence type="ECO:0000313" key="2">
    <source>
        <dbReference type="EMBL" id="OQV16931.1"/>
    </source>
</evidence>
<organism evidence="2 3">
    <name type="scientific">Hypsibius exemplaris</name>
    <name type="common">Freshwater tardigrade</name>
    <dbReference type="NCBI Taxonomy" id="2072580"/>
    <lineage>
        <taxon>Eukaryota</taxon>
        <taxon>Metazoa</taxon>
        <taxon>Ecdysozoa</taxon>
        <taxon>Tardigrada</taxon>
        <taxon>Eutardigrada</taxon>
        <taxon>Parachela</taxon>
        <taxon>Hypsibioidea</taxon>
        <taxon>Hypsibiidae</taxon>
        <taxon>Hypsibius</taxon>
    </lineage>
</organism>
<comment type="caution">
    <text evidence="2">The sequence shown here is derived from an EMBL/GenBank/DDBJ whole genome shotgun (WGS) entry which is preliminary data.</text>
</comment>
<accession>A0A1W0WNY3</accession>
<dbReference type="SUPFAM" id="SSF53822">
    <property type="entry name" value="Periplasmic binding protein-like I"/>
    <property type="match status" value="1"/>
</dbReference>
<keyword evidence="1" id="KW-0472">Membrane</keyword>
<proteinExistence type="predicted"/>
<gene>
    <name evidence="2" type="ORF">BV898_08937</name>
</gene>
<evidence type="ECO:0000256" key="1">
    <source>
        <dbReference type="SAM" id="Phobius"/>
    </source>
</evidence>
<dbReference type="Proteomes" id="UP000192578">
    <property type="component" value="Unassembled WGS sequence"/>
</dbReference>
<protein>
    <recommendedName>
        <fullName evidence="4">Receptor ligand binding region domain-containing protein</fullName>
    </recommendedName>
</protein>
<dbReference type="OrthoDB" id="1890790at2759"/>